<dbReference type="Pfam" id="PF01794">
    <property type="entry name" value="Ferric_reduct"/>
    <property type="match status" value="1"/>
</dbReference>
<organism evidence="10 11">
    <name type="scientific">Skeletonema marinoi</name>
    <dbReference type="NCBI Taxonomy" id="267567"/>
    <lineage>
        <taxon>Eukaryota</taxon>
        <taxon>Sar</taxon>
        <taxon>Stramenopiles</taxon>
        <taxon>Ochrophyta</taxon>
        <taxon>Bacillariophyta</taxon>
        <taxon>Coscinodiscophyceae</taxon>
        <taxon>Thalassiosirophycidae</taxon>
        <taxon>Thalassiosirales</taxon>
        <taxon>Skeletonemataceae</taxon>
        <taxon>Skeletonema</taxon>
        <taxon>Skeletonema marinoi-dohrnii complex</taxon>
    </lineage>
</organism>
<feature type="transmembrane region" description="Helical" evidence="7">
    <location>
        <begin position="115"/>
        <end position="133"/>
    </location>
</feature>
<evidence type="ECO:0000313" key="11">
    <source>
        <dbReference type="Proteomes" id="UP001224775"/>
    </source>
</evidence>
<evidence type="ECO:0000256" key="3">
    <source>
        <dbReference type="ARBA" id="ARBA00022989"/>
    </source>
</evidence>
<dbReference type="GO" id="GO:0005886">
    <property type="term" value="C:plasma membrane"/>
    <property type="evidence" value="ECO:0007669"/>
    <property type="project" value="TreeGrafter"/>
</dbReference>
<dbReference type="Proteomes" id="UP001224775">
    <property type="component" value="Unassembled WGS sequence"/>
</dbReference>
<feature type="transmembrane region" description="Helical" evidence="7">
    <location>
        <begin position="595"/>
        <end position="616"/>
    </location>
</feature>
<feature type="domain" description="Ferric reductase NAD binding" evidence="9">
    <location>
        <begin position="466"/>
        <end position="774"/>
    </location>
</feature>
<name>A0AAD8XTW7_9STRA</name>
<evidence type="ECO:0000256" key="4">
    <source>
        <dbReference type="ARBA" id="ARBA00023002"/>
    </source>
</evidence>
<dbReference type="SUPFAM" id="SSF52343">
    <property type="entry name" value="Ferredoxin reductase-like, C-terminal NADP-linked domain"/>
    <property type="match status" value="1"/>
</dbReference>
<dbReference type="PANTHER" id="PTHR11972:SF193">
    <property type="entry name" value="FAD-BINDING FR-TYPE DOMAIN-CONTAINING PROTEIN"/>
    <property type="match status" value="1"/>
</dbReference>
<dbReference type="AlphaFoldDB" id="A0AAD8XTW7"/>
<dbReference type="EMBL" id="JATAAI010000050">
    <property type="protein sequence ID" value="KAK1733368.1"/>
    <property type="molecule type" value="Genomic_DNA"/>
</dbReference>
<dbReference type="SFLD" id="SFLDS00052">
    <property type="entry name" value="Ferric_Reductase_Domain"/>
    <property type="match status" value="1"/>
</dbReference>
<proteinExistence type="predicted"/>
<evidence type="ECO:0000256" key="5">
    <source>
        <dbReference type="ARBA" id="ARBA00023136"/>
    </source>
</evidence>
<feature type="compositionally biased region" description="Basic and acidic residues" evidence="6">
    <location>
        <begin position="719"/>
        <end position="728"/>
    </location>
</feature>
<protein>
    <submittedName>
        <fullName evidence="10">Ferric reductase-like transmembrane component</fullName>
    </submittedName>
</protein>
<dbReference type="InterPro" id="IPR013130">
    <property type="entry name" value="Fe3_Rdtase_TM_dom"/>
</dbReference>
<keyword evidence="4" id="KW-0560">Oxidoreductase</keyword>
<evidence type="ECO:0000259" key="8">
    <source>
        <dbReference type="Pfam" id="PF01794"/>
    </source>
</evidence>
<evidence type="ECO:0000256" key="1">
    <source>
        <dbReference type="ARBA" id="ARBA00004141"/>
    </source>
</evidence>
<feature type="domain" description="Ferric oxidoreductase" evidence="8">
    <location>
        <begin position="158"/>
        <end position="290"/>
    </location>
</feature>
<feature type="transmembrane region" description="Helical" evidence="7">
    <location>
        <begin position="299"/>
        <end position="318"/>
    </location>
</feature>
<feature type="transmembrane region" description="Helical" evidence="7">
    <location>
        <begin position="12"/>
        <end position="31"/>
    </location>
</feature>
<evidence type="ECO:0000313" key="10">
    <source>
        <dbReference type="EMBL" id="KAK1733368.1"/>
    </source>
</evidence>
<keyword evidence="2 7" id="KW-0812">Transmembrane</keyword>
<dbReference type="InterPro" id="IPR013121">
    <property type="entry name" value="Fe_red_NAD-bd_6"/>
</dbReference>
<keyword evidence="11" id="KW-1185">Reference proteome</keyword>
<accession>A0AAD8XTW7</accession>
<dbReference type="Pfam" id="PF08030">
    <property type="entry name" value="NAD_binding_6"/>
    <property type="match status" value="1"/>
</dbReference>
<comment type="caution">
    <text evidence="10">The sequence shown here is derived from an EMBL/GenBank/DDBJ whole genome shotgun (WGS) entry which is preliminary data.</text>
</comment>
<evidence type="ECO:0000256" key="6">
    <source>
        <dbReference type="SAM" id="MobiDB-lite"/>
    </source>
</evidence>
<feature type="transmembrane region" description="Helical" evidence="7">
    <location>
        <begin position="636"/>
        <end position="654"/>
    </location>
</feature>
<gene>
    <name evidence="10" type="ORF">QTG54_015927</name>
</gene>
<feature type="transmembrane region" description="Helical" evidence="7">
    <location>
        <begin position="194"/>
        <end position="216"/>
    </location>
</feature>
<sequence>MIIDALPRLLNRTSFLVALISISWYCILVATGEYIKWSYPILIGVATCKLTSVATSIIRPRWQNHDDSNGSSSSSSFFNTHRQRLSSSCCSGGLLRSIYKSIAHRISNDNHQSNLYILSTAIILIPCIIFYIRRVIRHLSKLTDDGHYNHDELANDFGKLSAASLSFLLLPVSKHSALLSSLNLGEIHVVRMHIYAGTFAIIAGVAHGLYYTWIWIVMDGYTYRDVFPGAECFQKGYDKHCHTKFVNLLGIINGVGFVILGCMALWWVRRHYFNIFYYVHIVLAIALLFGLVMHYNKMIWFIAPSLLSYMASNVPVAFESLYKWSKGGVGISKVVCIPDSRGCVELTITSTRVDYSGEKARGGFEQQQHAIGKYVRLTVPEISSKSHPFTEFCDPRHPQDVKILFRPIGAFTTQLSKRLESLVTSPELTPSELTVSNDTRQCPKMLVNGVSTSSDMLGQAMKHDIIEVIAGGVGIVPYISLLAALQDIDVEQQLNGGEQSHIQKTRHIHVHWVARDEGLVRYIVDNYFSLHRQGANDSNSVIKISVHHTNEQTSSMSSTSHNDDSDTLTKYVVTPETARSLASPTSLYEESKRSLLHNVLPASVFASIVFGGLWIVKYCYENIQDKHVIETRPVSVIGIIVWSVVISIGSLALVKMTDTISRVVQYSKLESNECVDEENGIECGVISPQDGTGHFMIDDTSGGDDEDQQIEIDSASTSVKKEEHRGLDDASISHSQGRPDLESIIKTAFESARDEETDVGVFMCGPSSLTTAVSRAIRHEEKRGRCVANPLSLSHEPRAYVYQEMFEL</sequence>
<keyword evidence="5 7" id="KW-0472">Membrane</keyword>
<dbReference type="GO" id="GO:0016491">
    <property type="term" value="F:oxidoreductase activity"/>
    <property type="evidence" value="ECO:0007669"/>
    <property type="project" value="UniProtKB-KW"/>
</dbReference>
<comment type="subcellular location">
    <subcellularLocation>
        <location evidence="1">Membrane</location>
        <topology evidence="1">Multi-pass membrane protein</topology>
    </subcellularLocation>
</comment>
<reference evidence="10" key="1">
    <citation type="submission" date="2023-06" db="EMBL/GenBank/DDBJ databases">
        <title>Survivors Of The Sea: Transcriptome response of Skeletonema marinoi to long-term dormancy.</title>
        <authorList>
            <person name="Pinder M.I.M."/>
            <person name="Kourtchenko O."/>
            <person name="Robertson E.K."/>
            <person name="Larsson T."/>
            <person name="Maumus F."/>
            <person name="Osuna-Cruz C.M."/>
            <person name="Vancaester E."/>
            <person name="Stenow R."/>
            <person name="Vandepoele K."/>
            <person name="Ploug H."/>
            <person name="Bruchert V."/>
            <person name="Godhe A."/>
            <person name="Topel M."/>
        </authorList>
    </citation>
    <scope>NUCLEOTIDE SEQUENCE</scope>
    <source>
        <strain evidence="10">R05AC</strain>
    </source>
</reference>
<evidence type="ECO:0000256" key="2">
    <source>
        <dbReference type="ARBA" id="ARBA00022692"/>
    </source>
</evidence>
<feature type="region of interest" description="Disordered" evidence="6">
    <location>
        <begin position="716"/>
        <end position="736"/>
    </location>
</feature>
<dbReference type="PANTHER" id="PTHR11972">
    <property type="entry name" value="NADPH OXIDASE"/>
    <property type="match status" value="1"/>
</dbReference>
<dbReference type="InterPro" id="IPR039261">
    <property type="entry name" value="FNR_nucleotide-bd"/>
</dbReference>
<dbReference type="Gene3D" id="3.40.50.80">
    <property type="entry name" value="Nucleotide-binding domain of ferredoxin-NADP reductase (FNR) module"/>
    <property type="match status" value="2"/>
</dbReference>
<evidence type="ECO:0000259" key="9">
    <source>
        <dbReference type="Pfam" id="PF08030"/>
    </source>
</evidence>
<evidence type="ECO:0000256" key="7">
    <source>
        <dbReference type="SAM" id="Phobius"/>
    </source>
</evidence>
<dbReference type="InterPro" id="IPR050369">
    <property type="entry name" value="RBOH/FRE"/>
</dbReference>
<feature type="transmembrane region" description="Helical" evidence="7">
    <location>
        <begin position="245"/>
        <end position="268"/>
    </location>
</feature>
<keyword evidence="3 7" id="KW-1133">Transmembrane helix</keyword>
<dbReference type="SFLD" id="SFLDG01168">
    <property type="entry name" value="Ferric_reductase_subgroup_(FRE"/>
    <property type="match status" value="1"/>
</dbReference>
<feature type="transmembrane region" description="Helical" evidence="7">
    <location>
        <begin position="275"/>
        <end position="293"/>
    </location>
</feature>